<accession>A0A2W7R9M2</accession>
<sequence>MKPILSLLLLLLLSSNLLFAQNEYEPSAANPFGLANPLAPPELKDYQPLIGICDCKSFSRNQDGSWAEAVAMTWEFKYIMNGMAVQDQTLKVDGKHSGSIRQYSSDSSAWYVHYFSSAAPSPSLGTWKGGMEGDEIVLYKPQKAPNGTDGMFKITFSEISAAGFNWLGQWVSMDESVKFPTWKIECTKQKTS</sequence>
<protein>
    <recommendedName>
        <fullName evidence="4">Secreted protein</fullName>
    </recommendedName>
</protein>
<dbReference type="AlphaFoldDB" id="A0A2W7R9M2"/>
<evidence type="ECO:0000313" key="2">
    <source>
        <dbReference type="EMBL" id="PZX55836.1"/>
    </source>
</evidence>
<comment type="caution">
    <text evidence="2">The sequence shown here is derived from an EMBL/GenBank/DDBJ whole genome shotgun (WGS) entry which is preliminary data.</text>
</comment>
<proteinExistence type="predicted"/>
<organism evidence="2 3">
    <name type="scientific">Algoriphagus chordae</name>
    <dbReference type="NCBI Taxonomy" id="237019"/>
    <lineage>
        <taxon>Bacteria</taxon>
        <taxon>Pseudomonadati</taxon>
        <taxon>Bacteroidota</taxon>
        <taxon>Cytophagia</taxon>
        <taxon>Cytophagales</taxon>
        <taxon>Cyclobacteriaceae</taxon>
        <taxon>Algoriphagus</taxon>
    </lineage>
</organism>
<gene>
    <name evidence="2" type="ORF">LV85_01061</name>
</gene>
<dbReference type="RefSeq" id="WP_111317130.1">
    <property type="nucleotide sequence ID" value="NZ_QKZT01000003.1"/>
</dbReference>
<evidence type="ECO:0008006" key="4">
    <source>
        <dbReference type="Google" id="ProtNLM"/>
    </source>
</evidence>
<evidence type="ECO:0000256" key="1">
    <source>
        <dbReference type="SAM" id="SignalP"/>
    </source>
</evidence>
<dbReference type="EMBL" id="QKZT01000003">
    <property type="protein sequence ID" value="PZX55836.1"/>
    <property type="molecule type" value="Genomic_DNA"/>
</dbReference>
<feature type="signal peptide" evidence="1">
    <location>
        <begin position="1"/>
        <end position="20"/>
    </location>
</feature>
<reference evidence="2 3" key="1">
    <citation type="submission" date="2018-06" db="EMBL/GenBank/DDBJ databases">
        <title>Genomic Encyclopedia of Archaeal and Bacterial Type Strains, Phase II (KMG-II): from individual species to whole genera.</title>
        <authorList>
            <person name="Goeker M."/>
        </authorList>
    </citation>
    <scope>NUCLEOTIDE SEQUENCE [LARGE SCALE GENOMIC DNA]</scope>
    <source>
        <strain evidence="2 3">DSM 19830</strain>
    </source>
</reference>
<dbReference type="OrthoDB" id="9814425at2"/>
<keyword evidence="1" id="KW-0732">Signal</keyword>
<feature type="chain" id="PRO_5016066131" description="Secreted protein" evidence="1">
    <location>
        <begin position="21"/>
        <end position="192"/>
    </location>
</feature>
<evidence type="ECO:0000313" key="3">
    <source>
        <dbReference type="Proteomes" id="UP000248882"/>
    </source>
</evidence>
<keyword evidence="3" id="KW-1185">Reference proteome</keyword>
<name>A0A2W7R9M2_9BACT</name>
<dbReference type="Proteomes" id="UP000248882">
    <property type="component" value="Unassembled WGS sequence"/>
</dbReference>